<sequence>MAEVTDIPMDNEVEVDEQEYDTDKIRLLPGSSDDGTASSFQIIDEDHTLGNALRYIIMKNPEVEFCGYSIPHPSENKLNIRIQTYGNITALEALHQGMDNLSELCTHIEETFTEKKTYKISEMISPGGDISESFAHVTDHTAKLSSVADSDTENSMSLANMKELIKLAQLHDKERSQGNKVGSEERKKAFDAPSAQSTPLYKVNESDRQSTDAAKLFELLQPFLEKYLEKATKTSNTKTPLEHYLPRRRSHLATVSEDPFTSPGHRGGAESESDSGNNTQELRVDDTFDKPQRKSLSSSQLASSPVTTPPMSREFKEIKEFHSDETIAGGDNGEEGSEEEGEEETEEGTAGTGSDICRFFGKAPQVELADLTEDAIDMEAKKQSHAVPDMNKMVGELKLQLEQAKEQNREMVNEIGYLRDKLEQVEVEVKASKSGKESCPSSAGSTGSIPVNKETVEPCFRPYYSKLQLDKVDELCDIEKSNVIKNLMLSLLVSDFDHLQQMAPRVGDYLRISSRFLDKLHSRFYLCGEYCPSRYLRDYRLESMDDFQACLDGMMERVVMSEEPQKEACGHECCSGS</sequence>
<feature type="coiled-coil region" evidence="7">
    <location>
        <begin position="387"/>
        <end position="421"/>
    </location>
</feature>
<reference evidence="10" key="1">
    <citation type="submission" date="2021-06" db="EMBL/GenBank/DDBJ databases">
        <title>Candida auris outbreak in lebanese hospital.</title>
        <authorList>
            <person name="Finianos M."/>
        </authorList>
    </citation>
    <scope>NUCLEOTIDE SEQUENCE</scope>
    <source>
        <strain evidence="10">CA7LBN</strain>
    </source>
</reference>
<evidence type="ECO:0000256" key="4">
    <source>
        <dbReference type="ARBA" id="ARBA00023163"/>
    </source>
</evidence>
<dbReference type="InterPro" id="IPR022905">
    <property type="entry name" value="Rpo11-like"/>
</dbReference>
<proteinExistence type="inferred from homology"/>
<evidence type="ECO:0000256" key="2">
    <source>
        <dbReference type="ARBA" id="ARBA00022079"/>
    </source>
</evidence>
<feature type="compositionally biased region" description="Low complexity" evidence="8">
    <location>
        <begin position="295"/>
        <end position="304"/>
    </location>
</feature>
<dbReference type="InterPro" id="IPR008193">
    <property type="entry name" value="RNA_pol_Rpb11_13-16kDa_CS"/>
</dbReference>
<dbReference type="PANTHER" id="PTHR13946">
    <property type="entry name" value="DNA-DIRECTED RNA POLYMERASE I,II,III"/>
    <property type="match status" value="1"/>
</dbReference>
<dbReference type="InterPro" id="IPR009025">
    <property type="entry name" value="RBP11-like_dimer"/>
</dbReference>
<dbReference type="SUPFAM" id="SSF55257">
    <property type="entry name" value="RBP11-like subunits of RNA polymerase"/>
    <property type="match status" value="1"/>
</dbReference>
<dbReference type="AlphaFoldDB" id="A0A8F3AJH5"/>
<dbReference type="GO" id="GO:0006362">
    <property type="term" value="P:transcription elongation by RNA polymerase I"/>
    <property type="evidence" value="ECO:0007669"/>
    <property type="project" value="TreeGrafter"/>
</dbReference>
<dbReference type="PANTHER" id="PTHR13946:SF28">
    <property type="entry name" value="DNA-DIRECTED RNA POLYMERASES I AND III SUBUNIT RPAC2"/>
    <property type="match status" value="1"/>
</dbReference>
<feature type="region of interest" description="Disordered" evidence="8">
    <location>
        <begin position="170"/>
        <end position="207"/>
    </location>
</feature>
<keyword evidence="5" id="KW-0539">Nucleus</keyword>
<dbReference type="GO" id="GO:0006383">
    <property type="term" value="P:transcription by RNA polymerase III"/>
    <property type="evidence" value="ECO:0007669"/>
    <property type="project" value="TreeGrafter"/>
</dbReference>
<dbReference type="InterPro" id="IPR036603">
    <property type="entry name" value="RBP11-like"/>
</dbReference>
<dbReference type="PROSITE" id="PS01154">
    <property type="entry name" value="RNA_POL_L_13KD"/>
    <property type="match status" value="1"/>
</dbReference>
<dbReference type="GO" id="GO:0055029">
    <property type="term" value="C:nuclear DNA-directed RNA polymerase complex"/>
    <property type="evidence" value="ECO:0007669"/>
    <property type="project" value="UniProtKB-ARBA"/>
</dbReference>
<dbReference type="Pfam" id="PF11778">
    <property type="entry name" value="SID"/>
    <property type="match status" value="1"/>
</dbReference>
<dbReference type="CDD" id="cd07029">
    <property type="entry name" value="RNAP_I_III_AC19"/>
    <property type="match status" value="1"/>
</dbReference>
<evidence type="ECO:0000313" key="10">
    <source>
        <dbReference type="EMBL" id="QWW25408.1"/>
    </source>
</evidence>
<dbReference type="Gene3D" id="3.30.1360.10">
    <property type="entry name" value="RNA polymerase, RBP11-like subunit"/>
    <property type="match status" value="1"/>
</dbReference>
<evidence type="ECO:0000256" key="5">
    <source>
        <dbReference type="ARBA" id="ARBA00023242"/>
    </source>
</evidence>
<dbReference type="GO" id="GO:0003677">
    <property type="term" value="F:DNA binding"/>
    <property type="evidence" value="ECO:0007669"/>
    <property type="project" value="InterPro"/>
</dbReference>
<name>A0A8F3AJH5_CANAR</name>
<protein>
    <recommendedName>
        <fullName evidence="2">DNA-directed RNA polymerases I and III subunit RPAC2</fullName>
    </recommendedName>
</protein>
<dbReference type="GO" id="GO:0046983">
    <property type="term" value="F:protein dimerization activity"/>
    <property type="evidence" value="ECO:0007669"/>
    <property type="project" value="InterPro"/>
</dbReference>
<evidence type="ECO:0000256" key="6">
    <source>
        <dbReference type="ARBA" id="ARBA00025751"/>
    </source>
</evidence>
<dbReference type="Proteomes" id="UP000825438">
    <property type="component" value="Chromosome VI"/>
</dbReference>
<dbReference type="EMBL" id="CP076754">
    <property type="protein sequence ID" value="QWW25408.1"/>
    <property type="molecule type" value="Genomic_DNA"/>
</dbReference>
<evidence type="ECO:0000259" key="9">
    <source>
        <dbReference type="Pfam" id="PF13656"/>
    </source>
</evidence>
<dbReference type="FunFam" id="3.30.1360.10:FF:000006">
    <property type="entry name" value="DNA-directed RNA polymerases I and III subunit RPAC2"/>
    <property type="match status" value="1"/>
</dbReference>
<comment type="subcellular location">
    <subcellularLocation>
        <location evidence="1">Nucleus</location>
    </subcellularLocation>
</comment>
<keyword evidence="3" id="KW-0240">DNA-directed RNA polymerase</keyword>
<dbReference type="HAMAP" id="MF_00261">
    <property type="entry name" value="RNApol_arch_Rpo11"/>
    <property type="match status" value="1"/>
</dbReference>
<feature type="compositionally biased region" description="Basic and acidic residues" evidence="8">
    <location>
        <begin position="313"/>
        <end position="325"/>
    </location>
</feature>
<dbReference type="InterPro" id="IPR021750">
    <property type="entry name" value="Sid4-like"/>
</dbReference>
<evidence type="ECO:0000256" key="8">
    <source>
        <dbReference type="SAM" id="MobiDB-lite"/>
    </source>
</evidence>
<dbReference type="GO" id="GO:0003899">
    <property type="term" value="F:DNA-directed RNA polymerase activity"/>
    <property type="evidence" value="ECO:0007669"/>
    <property type="project" value="InterPro"/>
</dbReference>
<evidence type="ECO:0000256" key="1">
    <source>
        <dbReference type="ARBA" id="ARBA00004123"/>
    </source>
</evidence>
<feature type="compositionally biased region" description="Basic and acidic residues" evidence="8">
    <location>
        <begin position="282"/>
        <end position="292"/>
    </location>
</feature>
<dbReference type="GO" id="GO:0005736">
    <property type="term" value="C:RNA polymerase I complex"/>
    <property type="evidence" value="ECO:0007669"/>
    <property type="project" value="TreeGrafter"/>
</dbReference>
<comment type="similarity">
    <text evidence="6">Belongs to the archaeal Rpo11/eukaryotic RPB11/RPC19 RNA polymerase subunit family.</text>
</comment>
<feature type="compositionally biased region" description="Acidic residues" evidence="8">
    <location>
        <begin position="332"/>
        <end position="347"/>
    </location>
</feature>
<evidence type="ECO:0000256" key="7">
    <source>
        <dbReference type="SAM" id="Coils"/>
    </source>
</evidence>
<dbReference type="Pfam" id="PF13656">
    <property type="entry name" value="RNA_pol_L_2"/>
    <property type="match status" value="1"/>
</dbReference>
<keyword evidence="4" id="KW-0804">Transcription</keyword>
<gene>
    <name evidence="10" type="ORF">CA7LBN_004295</name>
</gene>
<accession>A0A8F3AJH5</accession>
<organism evidence="10">
    <name type="scientific">Candidozyma auris</name>
    <name type="common">Yeast</name>
    <name type="synonym">Candida auris</name>
    <dbReference type="NCBI Taxonomy" id="498019"/>
    <lineage>
        <taxon>Eukaryota</taxon>
        <taxon>Fungi</taxon>
        <taxon>Dikarya</taxon>
        <taxon>Ascomycota</taxon>
        <taxon>Saccharomycotina</taxon>
        <taxon>Pichiomycetes</taxon>
        <taxon>Metschnikowiaceae</taxon>
        <taxon>Candidozyma</taxon>
    </lineage>
</organism>
<evidence type="ECO:0000256" key="3">
    <source>
        <dbReference type="ARBA" id="ARBA00022478"/>
    </source>
</evidence>
<dbReference type="InterPro" id="IPR033898">
    <property type="entry name" value="RNAP_AC19"/>
</dbReference>
<feature type="region of interest" description="Disordered" evidence="8">
    <location>
        <begin position="234"/>
        <end position="355"/>
    </location>
</feature>
<dbReference type="GO" id="GO:0005666">
    <property type="term" value="C:RNA polymerase III complex"/>
    <property type="evidence" value="ECO:0007669"/>
    <property type="project" value="TreeGrafter"/>
</dbReference>
<feature type="domain" description="DNA-directed RNA polymerase RBP11-like dimerisation" evidence="9">
    <location>
        <begin position="38"/>
        <end position="110"/>
    </location>
</feature>
<keyword evidence="7" id="KW-0175">Coiled coil</keyword>
<feature type="compositionally biased region" description="Basic and acidic residues" evidence="8">
    <location>
        <begin position="170"/>
        <end position="190"/>
    </location>
</feature>